<feature type="transmembrane region" description="Helical" evidence="1">
    <location>
        <begin position="55"/>
        <end position="73"/>
    </location>
</feature>
<dbReference type="Proteomes" id="UP000008066">
    <property type="component" value="Unassembled WGS sequence"/>
</dbReference>
<dbReference type="EMBL" id="GL988047">
    <property type="protein sequence ID" value="EGS17217.1"/>
    <property type="molecule type" value="Genomic_DNA"/>
</dbReference>
<reference evidence="2 3" key="1">
    <citation type="journal article" date="2011" name="Cell">
        <title>Insight into structure and assembly of the nuclear pore complex by utilizing the genome of a eukaryotic thermophile.</title>
        <authorList>
            <person name="Amlacher S."/>
            <person name="Sarges P."/>
            <person name="Flemming D."/>
            <person name="van Noort V."/>
            <person name="Kunze R."/>
            <person name="Devos D.P."/>
            <person name="Arumugam M."/>
            <person name="Bork P."/>
            <person name="Hurt E."/>
        </authorList>
    </citation>
    <scope>NUCLEOTIDE SEQUENCE [LARGE SCALE GENOMIC DNA]</scope>
    <source>
        <strain evidence="3">DSM 1495 / CBS 144.50 / IMI 039719</strain>
    </source>
</reference>
<evidence type="ECO:0008006" key="4">
    <source>
        <dbReference type="Google" id="ProtNLM"/>
    </source>
</evidence>
<accession>G0SG78</accession>
<sequence>MGKGSSVALRGLHFFIRIVHLLCAIIVLALFSYFLATLSNHSLPIHNWVRAVEGISGAAVLYGIVSTLLLWCFPGRQFPSFLTMMFDVAFAVAFIYVSVANRGGAGNCTGEVKTVFGTGQADQKVVGKEGDNLTPLPKSLGQACKIQTACLAVSIISIFFYLFSLPITLAIVRNRKRSELKPAPILPDNIDNSSTTQRKGGLKGWLYSSLGRNKRTAAGDAAALNPNALPNHPTPDDVRNSYTTEQTRVDSNNNNTATGYASLDQMDNYKYGDQYENRYDQPGNIYGGETYEMNQAGRNPYGSQHYENSGVYR</sequence>
<gene>
    <name evidence="2" type="ORF">CTHT_0065350</name>
</gene>
<dbReference type="eggNOG" id="ENOG502SP9C">
    <property type="taxonomic scope" value="Eukaryota"/>
</dbReference>
<feature type="transmembrane region" description="Helical" evidence="1">
    <location>
        <begin position="12"/>
        <end position="35"/>
    </location>
</feature>
<dbReference type="AlphaFoldDB" id="G0SG78"/>
<organism evidence="3">
    <name type="scientific">Chaetomium thermophilum (strain DSM 1495 / CBS 144.50 / IMI 039719)</name>
    <name type="common">Thermochaetoides thermophila</name>
    <dbReference type="NCBI Taxonomy" id="759272"/>
    <lineage>
        <taxon>Eukaryota</taxon>
        <taxon>Fungi</taxon>
        <taxon>Dikarya</taxon>
        <taxon>Ascomycota</taxon>
        <taxon>Pezizomycotina</taxon>
        <taxon>Sordariomycetes</taxon>
        <taxon>Sordariomycetidae</taxon>
        <taxon>Sordariales</taxon>
        <taxon>Chaetomiaceae</taxon>
        <taxon>Thermochaetoides</taxon>
    </lineage>
</organism>
<feature type="transmembrane region" description="Helical" evidence="1">
    <location>
        <begin position="146"/>
        <end position="172"/>
    </location>
</feature>
<feature type="transmembrane region" description="Helical" evidence="1">
    <location>
        <begin position="80"/>
        <end position="99"/>
    </location>
</feature>
<keyword evidence="3" id="KW-1185">Reference proteome</keyword>
<evidence type="ECO:0000313" key="2">
    <source>
        <dbReference type="EMBL" id="EGS17217.1"/>
    </source>
</evidence>
<dbReference type="GeneID" id="18260573"/>
<evidence type="ECO:0000313" key="3">
    <source>
        <dbReference type="Proteomes" id="UP000008066"/>
    </source>
</evidence>
<dbReference type="RefSeq" id="XP_006696835.1">
    <property type="nucleotide sequence ID" value="XM_006696772.1"/>
</dbReference>
<name>G0SG78_CHATD</name>
<evidence type="ECO:0000256" key="1">
    <source>
        <dbReference type="SAM" id="Phobius"/>
    </source>
</evidence>
<dbReference type="OMA" id="WFIRGIQ"/>
<keyword evidence="1" id="KW-1133">Transmembrane helix</keyword>
<keyword evidence="1" id="KW-0472">Membrane</keyword>
<dbReference type="HOGENOM" id="CLU_057540_1_0_1"/>
<protein>
    <recommendedName>
        <fullName evidence="4">MARVEL domain-containing protein</fullName>
    </recommendedName>
</protein>
<dbReference type="OrthoDB" id="5342507at2759"/>
<keyword evidence="1" id="KW-0812">Transmembrane</keyword>
<proteinExistence type="predicted"/>
<dbReference type="KEGG" id="cthr:CTHT_0065350"/>